<dbReference type="SUPFAM" id="SSF53098">
    <property type="entry name" value="Ribonuclease H-like"/>
    <property type="match status" value="1"/>
</dbReference>
<proteinExistence type="predicted"/>
<dbReference type="Gene3D" id="3.10.10.10">
    <property type="entry name" value="HIV Type 1 Reverse Transcriptase, subunit A, domain 1"/>
    <property type="match status" value="1"/>
</dbReference>
<dbReference type="GO" id="GO:0015074">
    <property type="term" value="P:DNA integration"/>
    <property type="evidence" value="ECO:0007669"/>
    <property type="project" value="InterPro"/>
</dbReference>
<evidence type="ECO:0000313" key="4">
    <source>
        <dbReference type="Proteomes" id="UP000035681"/>
    </source>
</evidence>
<sequence length="1022" mass="116675">MNALPEDIRDAVEDIEPDDGEELETIFSFLEEIIACEPKKESLESARNQLFSLSFRSSDLRPIHAHHQRACKLIASMMEKEITDQEVSTVATFYTIMRMPKDLAALYFDDLDAHKAVISKESLEQWATQKKTSISQKFVFNKPNKTLNLERSHPVRSPVEKPRDSPKAIGPSHWSSPSFFVDFQLSVTLFLDTCSGFNYLTKSTWRKFNSPELDENDKVEITDVGNNIIPCLGALHSKVMLRATVYNFKFYIWEGDCDILGYPELTRIGFINSEILEDQLNNCSIVKEPKLFMSFDIDDTFEPKIIPCRPIKQHLRQLVRQRLQKECELGYLSPIDAKLVTNASPIVVIPKKDSKEIRICGDYTRVNKSILIPDSSKNTTIKSILELNRESIKVLSSIDLMDAYKQFSIGEKDKHLTTITTPFGFFQPQRAVFGISSVPALFNNTLARLLDGIPHLFRYFDDLAIISPDKASHRQSLSKLFQIFKEYNIICNASKSKLFAKSISFLGFVISEDGSISLSDKMKGTKLSTPTSQSELKGCLAKMSYARYFIPNFAKLAKHLYPKKNEFFSWNDFKATIFKELCSSYSKAIDLTAIDSDADHLRVEVDFDADFAGFAIIWTKMNEQKLFFTNSRILQGAEKRYTPALRFLLGVSMAVEEFPSIMSHNKLLIPVPSREIKNLLESFSSFEGWSSAKTTLNRLMLKLLPFNIQWIYEAKASQKNVPMDQPHVLIASIDNNSDIIVELELVKSHCVNDSLYNILSTKPKSQWPLQLRKFNQLSHGDGVLYLDNRLYIPESLHQLLFSRIHGPHRSLLHMRRTISLQFIVLNYTSLTARFIKECTECQISQRNLKKSVSSLPPSSYSLERIHLDNMQFGSKKICVLYDTYSHLLRAFYISSYASSEIIKCIQQWLDELGQFHILVTDNHKPMISSLLEDWLADHNIYHIRSIPYKSASNGAAERGIQSVRHGLNQLLSLKQTVIKINTSRGPDKKTNEERFRVGLQLAAQTKLEEKYTISVLTLSGSG</sequence>
<dbReference type="PANTHER" id="PTHR37984">
    <property type="entry name" value="PROTEIN CBG26694"/>
    <property type="match status" value="1"/>
</dbReference>
<feature type="region of interest" description="Disordered" evidence="1">
    <location>
        <begin position="149"/>
        <end position="170"/>
    </location>
</feature>
<dbReference type="InterPro" id="IPR012337">
    <property type="entry name" value="RNaseH-like_sf"/>
</dbReference>
<dbReference type="Proteomes" id="UP000035681">
    <property type="component" value="Unplaced"/>
</dbReference>
<dbReference type="InterPro" id="IPR001584">
    <property type="entry name" value="Integrase_cat-core"/>
</dbReference>
<evidence type="ECO:0000259" key="2">
    <source>
        <dbReference type="PROSITE" id="PS50878"/>
    </source>
</evidence>
<feature type="domain" description="Reverse transcriptase" evidence="2">
    <location>
        <begin position="330"/>
        <end position="510"/>
    </location>
</feature>
<dbReference type="PROSITE" id="PS50878">
    <property type="entry name" value="RT_POL"/>
    <property type="match status" value="1"/>
</dbReference>
<protein>
    <recommendedName>
        <fullName evidence="6">Integrase catalytic domain-containing protein</fullName>
    </recommendedName>
</protein>
<evidence type="ECO:0008006" key="6">
    <source>
        <dbReference type="Google" id="ProtNLM"/>
    </source>
</evidence>
<dbReference type="SUPFAM" id="SSF56672">
    <property type="entry name" value="DNA/RNA polymerases"/>
    <property type="match status" value="1"/>
</dbReference>
<dbReference type="InterPro" id="IPR043128">
    <property type="entry name" value="Rev_trsase/Diguanyl_cyclase"/>
</dbReference>
<dbReference type="InterPro" id="IPR050951">
    <property type="entry name" value="Retrovirus_Pol_polyprotein"/>
</dbReference>
<feature type="compositionally biased region" description="Basic and acidic residues" evidence="1">
    <location>
        <begin position="149"/>
        <end position="166"/>
    </location>
</feature>
<dbReference type="PANTHER" id="PTHR37984:SF5">
    <property type="entry name" value="PROTEIN NYNRIN-LIKE"/>
    <property type="match status" value="1"/>
</dbReference>
<keyword evidence="4" id="KW-1185">Reference proteome</keyword>
<dbReference type="PROSITE" id="PS50994">
    <property type="entry name" value="INTEGRASE"/>
    <property type="match status" value="1"/>
</dbReference>
<dbReference type="Gene3D" id="3.30.420.10">
    <property type="entry name" value="Ribonuclease H-like superfamily/Ribonuclease H"/>
    <property type="match status" value="1"/>
</dbReference>
<reference evidence="5" key="1">
    <citation type="submission" date="2024-02" db="UniProtKB">
        <authorList>
            <consortium name="WormBaseParasite"/>
        </authorList>
    </citation>
    <scope>IDENTIFICATION</scope>
</reference>
<feature type="domain" description="Integrase catalytic" evidence="3">
    <location>
        <begin position="852"/>
        <end position="1014"/>
    </location>
</feature>
<dbReference type="GO" id="GO:0003676">
    <property type="term" value="F:nucleic acid binding"/>
    <property type="evidence" value="ECO:0007669"/>
    <property type="project" value="InterPro"/>
</dbReference>
<accession>A0AAF5D1A4</accession>
<dbReference type="InterPro" id="IPR036397">
    <property type="entry name" value="RNaseH_sf"/>
</dbReference>
<dbReference type="WBParaSite" id="TCONS_00004930.p1">
    <property type="protein sequence ID" value="TCONS_00004930.p1"/>
    <property type="gene ID" value="XLOC_003184"/>
</dbReference>
<dbReference type="Gene3D" id="3.30.70.270">
    <property type="match status" value="2"/>
</dbReference>
<dbReference type="CDD" id="cd01647">
    <property type="entry name" value="RT_LTR"/>
    <property type="match status" value="1"/>
</dbReference>
<evidence type="ECO:0000256" key="1">
    <source>
        <dbReference type="SAM" id="MobiDB-lite"/>
    </source>
</evidence>
<dbReference type="InterPro" id="IPR000477">
    <property type="entry name" value="RT_dom"/>
</dbReference>
<evidence type="ECO:0000259" key="3">
    <source>
        <dbReference type="PROSITE" id="PS50994"/>
    </source>
</evidence>
<dbReference type="InterPro" id="IPR043502">
    <property type="entry name" value="DNA/RNA_pol_sf"/>
</dbReference>
<organism evidence="4 5">
    <name type="scientific">Strongyloides stercoralis</name>
    <name type="common">Threadworm</name>
    <dbReference type="NCBI Taxonomy" id="6248"/>
    <lineage>
        <taxon>Eukaryota</taxon>
        <taxon>Metazoa</taxon>
        <taxon>Ecdysozoa</taxon>
        <taxon>Nematoda</taxon>
        <taxon>Chromadorea</taxon>
        <taxon>Rhabditida</taxon>
        <taxon>Tylenchina</taxon>
        <taxon>Panagrolaimomorpha</taxon>
        <taxon>Strongyloidoidea</taxon>
        <taxon>Strongyloididae</taxon>
        <taxon>Strongyloides</taxon>
    </lineage>
</organism>
<evidence type="ECO:0000313" key="5">
    <source>
        <dbReference type="WBParaSite" id="TCONS_00004930.p1"/>
    </source>
</evidence>
<dbReference type="AlphaFoldDB" id="A0AAF5D1A4"/>
<name>A0AAF5D1A4_STRER</name>
<dbReference type="GO" id="GO:0042575">
    <property type="term" value="C:DNA polymerase complex"/>
    <property type="evidence" value="ECO:0007669"/>
    <property type="project" value="UniProtKB-ARBA"/>
</dbReference>
<dbReference type="Pfam" id="PF00078">
    <property type="entry name" value="RVT_1"/>
    <property type="match status" value="1"/>
</dbReference>